<evidence type="ECO:0000313" key="4">
    <source>
        <dbReference type="Proteomes" id="UP000230069"/>
    </source>
</evidence>
<evidence type="ECO:0008006" key="5">
    <source>
        <dbReference type="Google" id="ProtNLM"/>
    </source>
</evidence>
<keyword evidence="4" id="KW-1185">Reference proteome</keyword>
<protein>
    <recommendedName>
        <fullName evidence="5">DUF639 domain-containing protein</fullName>
    </recommendedName>
</protein>
<evidence type="ECO:0000313" key="3">
    <source>
        <dbReference type="EMBL" id="PIA26718.1"/>
    </source>
</evidence>
<dbReference type="EMBL" id="KZ305108">
    <property type="protein sequence ID" value="PIA26718.1"/>
    <property type="molecule type" value="Genomic_DNA"/>
</dbReference>
<gene>
    <name evidence="3" type="ORF">AQUCO_09100093v1</name>
</gene>
<sequence>MDNAGGKGKGKGNGIGFWEELLLIRHHNSFNSILFGNKQQENEEEEEEEKQQSSSSSSSPSSTSPSKYSCIISSLSPLANSVIARCSKILGVPTQVLLHRFEETKFNQQTLNSTNLLVLVLEFFSYQALHVLTHPSHSYNYLTDKDFRRLTYDMMLAWEQHSTINSNNANSIHPHPQDKSQESTFPNNNHNQGVEEEDHDNNNDDQEGWSLFYTNSITMAVQVDDEKTVGPEAFARIAPACPAIADIITVHNLFDVLTSSSDGQLHFLIYDKYLASLDKVIKTAKCATVPPLCSNLKLAEGEIILNVDGTVPTQPVLQHIGISAWPGRLTLTNYAIYFEAGVGLYDKPVRYDLTMESKQVVKPELTGPLGARLFDDAVMYKSTSVDEPVYLEFPEFKGHSRRDYWLENILEVLHAHTFIKKYNFKELQRMEVLSKTILGIFRLRAVREAFHIFPSHYKTLLGFNLAEKLPRGDMILETLSNRIQLLSWNSEHDAVGISPAVEKQLPSLSPVSLVTLTKLGFVLARGTDADKETEILVGDVCVGEINPLETAVKQSKCDTGRAETAQATVDQVKVEGIDTNIAVMKELLFPVLESIQRVHFLASWEDPFKSTVFLVVICHTIYRNWIKYAVPCILVFLVALILWRKYSNEGKPLRAFRVTPPPSKNAVEQLLALQEAISRFETFLQAGNVILLKLRALLFSELPQATDEVVMVLVVMAAVFVFMPLKMIVILILLETYTREMPLRKDCNDRLLRRVREWWVRIPAAPVLLIKQEVDKKKKKKKK</sequence>
<dbReference type="STRING" id="218851.A0A2G5C606"/>
<dbReference type="PANTHER" id="PTHR31860">
    <property type="entry name" value="HEAT-INDUCIBLE TRANSCRIPTION REPRESSOR (DUF639)-RELATED"/>
    <property type="match status" value="1"/>
</dbReference>
<feature type="transmembrane region" description="Helical" evidence="2">
    <location>
        <begin position="709"/>
        <end position="734"/>
    </location>
</feature>
<feature type="compositionally biased region" description="Low complexity" evidence="1">
    <location>
        <begin position="52"/>
        <end position="65"/>
    </location>
</feature>
<evidence type="ECO:0000256" key="2">
    <source>
        <dbReference type="SAM" id="Phobius"/>
    </source>
</evidence>
<dbReference type="OrthoDB" id="742491at2759"/>
<dbReference type="AlphaFoldDB" id="A0A2G5C606"/>
<keyword evidence="2" id="KW-0812">Transmembrane</keyword>
<dbReference type="FunCoup" id="A0A2G5C606">
    <property type="interactions" value="2255"/>
</dbReference>
<accession>A0A2G5C606</accession>
<proteinExistence type="predicted"/>
<feature type="compositionally biased region" description="Acidic residues" evidence="1">
    <location>
        <begin position="194"/>
        <end position="205"/>
    </location>
</feature>
<keyword evidence="2" id="KW-1133">Transmembrane helix</keyword>
<dbReference type="InterPro" id="IPR006927">
    <property type="entry name" value="DUF639"/>
</dbReference>
<feature type="region of interest" description="Disordered" evidence="1">
    <location>
        <begin position="167"/>
        <end position="205"/>
    </location>
</feature>
<reference evidence="3 4" key="1">
    <citation type="submission" date="2017-09" db="EMBL/GenBank/DDBJ databases">
        <title>WGS assembly of Aquilegia coerulea Goldsmith.</title>
        <authorList>
            <person name="Hodges S."/>
            <person name="Kramer E."/>
            <person name="Nordborg M."/>
            <person name="Tomkins J."/>
            <person name="Borevitz J."/>
            <person name="Derieg N."/>
            <person name="Yan J."/>
            <person name="Mihaltcheva S."/>
            <person name="Hayes R.D."/>
            <person name="Rokhsar D."/>
        </authorList>
    </citation>
    <scope>NUCLEOTIDE SEQUENCE [LARGE SCALE GENOMIC DNA]</scope>
    <source>
        <strain evidence="4">cv. Goldsmith</strain>
    </source>
</reference>
<evidence type="ECO:0000256" key="1">
    <source>
        <dbReference type="SAM" id="MobiDB-lite"/>
    </source>
</evidence>
<dbReference type="Proteomes" id="UP000230069">
    <property type="component" value="Unassembled WGS sequence"/>
</dbReference>
<dbReference type="Pfam" id="PF04842">
    <property type="entry name" value="DUF639"/>
    <property type="match status" value="1"/>
</dbReference>
<organism evidence="3 4">
    <name type="scientific">Aquilegia coerulea</name>
    <name type="common">Rocky mountain columbine</name>
    <dbReference type="NCBI Taxonomy" id="218851"/>
    <lineage>
        <taxon>Eukaryota</taxon>
        <taxon>Viridiplantae</taxon>
        <taxon>Streptophyta</taxon>
        <taxon>Embryophyta</taxon>
        <taxon>Tracheophyta</taxon>
        <taxon>Spermatophyta</taxon>
        <taxon>Magnoliopsida</taxon>
        <taxon>Ranunculales</taxon>
        <taxon>Ranunculaceae</taxon>
        <taxon>Thalictroideae</taxon>
        <taxon>Aquilegia</taxon>
    </lineage>
</organism>
<keyword evidence="2" id="KW-0472">Membrane</keyword>
<dbReference type="InParanoid" id="A0A2G5C606"/>
<feature type="compositionally biased region" description="Polar residues" evidence="1">
    <location>
        <begin position="182"/>
        <end position="192"/>
    </location>
</feature>
<feature type="region of interest" description="Disordered" evidence="1">
    <location>
        <begin position="38"/>
        <end position="65"/>
    </location>
</feature>
<dbReference type="PANTHER" id="PTHR31860:SF4">
    <property type="entry name" value="OS02G0637800 PROTEIN"/>
    <property type="match status" value="1"/>
</dbReference>
<name>A0A2G5C606_AQUCA</name>